<keyword evidence="2" id="KW-0812">Transmembrane</keyword>
<feature type="transmembrane region" description="Helical" evidence="2">
    <location>
        <begin position="298"/>
        <end position="317"/>
    </location>
</feature>
<feature type="transmembrane region" description="Helical" evidence="2">
    <location>
        <begin position="138"/>
        <end position="156"/>
    </location>
</feature>
<evidence type="ECO:0000256" key="2">
    <source>
        <dbReference type="SAM" id="Phobius"/>
    </source>
</evidence>
<dbReference type="EMBL" id="WSZK01000015">
    <property type="protein sequence ID" value="MWG34975.1"/>
    <property type="molecule type" value="Genomic_DNA"/>
</dbReference>
<sequence length="319" mass="32866">MSPPSDGSSDRSGSSDIPRHPSGPVDPAPVEWRYDPTTVRWLRGVAAVRTALVSTATALVVAVLAALVGLASLFVDGVPDTDGVAVVLVSLAFGLVRVALSPMGVLLISRTERERIASTGVLAVSDGVGPRPFSRRRLAVAVLGALVVVTAAWLWLPAVLALVAVGVVAALVVGVVSTAGRLDPERRTYTLHAGGERSFAGLSGHARHRLGPLVLFRLHYPRRPGRLTKLQRVLVPATDAPAVTAVLEHAATTGRSRTTDDASRSSNRTVTLVAGAMGLAHVVGAALAVGLLGGVLGWYLAAIGVTVGLLLLSVAVFEG</sequence>
<dbReference type="AlphaFoldDB" id="A0A6B0GSA6"/>
<feature type="transmembrane region" description="Helical" evidence="2">
    <location>
        <begin position="270"/>
        <end position="292"/>
    </location>
</feature>
<name>A0A6B0GSA6_9EURY</name>
<dbReference type="Proteomes" id="UP000451471">
    <property type="component" value="Unassembled WGS sequence"/>
</dbReference>
<evidence type="ECO:0000256" key="1">
    <source>
        <dbReference type="SAM" id="MobiDB-lite"/>
    </source>
</evidence>
<proteinExistence type="predicted"/>
<feature type="compositionally biased region" description="Low complexity" evidence="1">
    <location>
        <begin position="1"/>
        <end position="16"/>
    </location>
</feature>
<accession>A0A6B0GSA6</accession>
<gene>
    <name evidence="3" type="ORF">GQS65_10835</name>
</gene>
<keyword evidence="4" id="KW-1185">Reference proteome</keyword>
<feature type="transmembrane region" description="Helical" evidence="2">
    <location>
        <begin position="50"/>
        <end position="74"/>
    </location>
</feature>
<feature type="transmembrane region" description="Helical" evidence="2">
    <location>
        <begin position="86"/>
        <end position="108"/>
    </location>
</feature>
<keyword evidence="2" id="KW-0472">Membrane</keyword>
<protein>
    <submittedName>
        <fullName evidence="3">Uncharacterized protein</fullName>
    </submittedName>
</protein>
<feature type="region of interest" description="Disordered" evidence="1">
    <location>
        <begin position="1"/>
        <end position="31"/>
    </location>
</feature>
<evidence type="ECO:0000313" key="4">
    <source>
        <dbReference type="Proteomes" id="UP000451471"/>
    </source>
</evidence>
<evidence type="ECO:0000313" key="3">
    <source>
        <dbReference type="EMBL" id="MWG34975.1"/>
    </source>
</evidence>
<feature type="transmembrane region" description="Helical" evidence="2">
    <location>
        <begin position="162"/>
        <end position="182"/>
    </location>
</feature>
<reference evidence="3 4" key="1">
    <citation type="submission" date="2019-12" db="EMBL/GenBank/DDBJ databases">
        <title>Halocatena pleomorpha gen. nov. sp. nov., an extremely halophilic archaeon of family Halobacteriaceae isolated from saltpan soil.</title>
        <authorList>
            <person name="Pal Y."/>
            <person name="Verma A."/>
            <person name="Krishnamurthi S."/>
            <person name="Kumar P."/>
        </authorList>
    </citation>
    <scope>NUCLEOTIDE SEQUENCE [LARGE SCALE GENOMIC DNA]</scope>
    <source>
        <strain evidence="3 4">JCM 16495</strain>
    </source>
</reference>
<comment type="caution">
    <text evidence="3">The sequence shown here is derived from an EMBL/GenBank/DDBJ whole genome shotgun (WGS) entry which is preliminary data.</text>
</comment>
<organism evidence="3 4">
    <name type="scientific">Halomarina oriensis</name>
    <dbReference type="NCBI Taxonomy" id="671145"/>
    <lineage>
        <taxon>Archaea</taxon>
        <taxon>Methanobacteriati</taxon>
        <taxon>Methanobacteriota</taxon>
        <taxon>Stenosarchaea group</taxon>
        <taxon>Halobacteria</taxon>
        <taxon>Halobacteriales</taxon>
        <taxon>Natronomonadaceae</taxon>
        <taxon>Halomarina</taxon>
    </lineage>
</organism>
<dbReference type="RefSeq" id="WP_158204596.1">
    <property type="nucleotide sequence ID" value="NZ_WSZK01000015.1"/>
</dbReference>
<keyword evidence="2" id="KW-1133">Transmembrane helix</keyword>